<name>A0A979GWU1_CHIPD</name>
<dbReference type="EMBL" id="CP001699">
    <property type="protein sequence ID" value="ACU62179.1"/>
    <property type="molecule type" value="Genomic_DNA"/>
</dbReference>
<dbReference type="InterPro" id="IPR025667">
    <property type="entry name" value="SprB_repeat"/>
</dbReference>
<organism evidence="1 2">
    <name type="scientific">Chitinophaga pinensis (strain ATCC 43595 / DSM 2588 / LMG 13176 / NBRC 15968 / NCIMB 11800 / UQM 2034)</name>
    <dbReference type="NCBI Taxonomy" id="485918"/>
    <lineage>
        <taxon>Bacteria</taxon>
        <taxon>Pseudomonadati</taxon>
        <taxon>Bacteroidota</taxon>
        <taxon>Chitinophagia</taxon>
        <taxon>Chitinophagales</taxon>
        <taxon>Chitinophagaceae</taxon>
        <taxon>Chitinophaga</taxon>
    </lineage>
</organism>
<dbReference type="InterPro" id="IPR026341">
    <property type="entry name" value="T9SS_type_B"/>
</dbReference>
<reference evidence="2" key="1">
    <citation type="submission" date="2009-08" db="EMBL/GenBank/DDBJ databases">
        <title>The complete genome of Chitinophaga pinensis DSM 2588.</title>
        <authorList>
            <consortium name="US DOE Joint Genome Institute (JGI-PGF)"/>
            <person name="Lucas S."/>
            <person name="Copeland A."/>
            <person name="Lapidus A."/>
            <person name="Glavina del Rio T."/>
            <person name="Dalin E."/>
            <person name="Tice H."/>
            <person name="Bruce D."/>
            <person name="Goodwin L."/>
            <person name="Pitluck S."/>
            <person name="Kyrpides N."/>
            <person name="Mavromatis K."/>
            <person name="Ivanova N."/>
            <person name="Mikhailova N."/>
            <person name="Sims D."/>
            <person name="Meinche L."/>
            <person name="Brettin T."/>
            <person name="Detter J.C."/>
            <person name="Han C."/>
            <person name="Larimer F."/>
            <person name="Land M."/>
            <person name="Hauser L."/>
            <person name="Markowitz V."/>
            <person name="Cheng J.-F."/>
            <person name="Hugenholtz P."/>
            <person name="Woyke T."/>
            <person name="Wu D."/>
            <person name="Spring S."/>
            <person name="Klenk H.-P."/>
            <person name="Eisen J.A."/>
        </authorList>
    </citation>
    <scope>NUCLEOTIDE SEQUENCE [LARGE SCALE GENOMIC DNA]</scope>
    <source>
        <strain evidence="2">ATCC 43595 / DSM 2588 / LMG 13176 / NBRC 15968 / NCIMB 11800 / UQM 2034</strain>
    </source>
</reference>
<evidence type="ECO:0008006" key="3">
    <source>
        <dbReference type="Google" id="ProtNLM"/>
    </source>
</evidence>
<dbReference type="Pfam" id="PF13585">
    <property type="entry name" value="CHU_C"/>
    <property type="match status" value="1"/>
</dbReference>
<dbReference type="NCBIfam" id="TIGR04131">
    <property type="entry name" value="Bac_Flav_CTERM"/>
    <property type="match status" value="1"/>
</dbReference>
<dbReference type="KEGG" id="cpi:Cpin_4743"/>
<evidence type="ECO:0000313" key="2">
    <source>
        <dbReference type="Proteomes" id="UP000002215"/>
    </source>
</evidence>
<evidence type="ECO:0000313" key="1">
    <source>
        <dbReference type="EMBL" id="ACU62179.1"/>
    </source>
</evidence>
<reference evidence="1 2" key="2">
    <citation type="journal article" date="2010" name="Stand. Genomic Sci.">
        <title>Complete genome sequence of Chitinophaga pinensis type strain (UQM 2034).</title>
        <authorList>
            <person name="Glavina Del Rio T."/>
            <person name="Abt B."/>
            <person name="Spring S."/>
            <person name="Lapidus A."/>
            <person name="Nolan M."/>
            <person name="Tice H."/>
            <person name="Copeland A."/>
            <person name="Cheng J.F."/>
            <person name="Chen F."/>
            <person name="Bruce D."/>
            <person name="Goodwin L."/>
            <person name="Pitluck S."/>
            <person name="Ivanova N."/>
            <person name="Mavromatis K."/>
            <person name="Mikhailova N."/>
            <person name="Pati A."/>
            <person name="Chen A."/>
            <person name="Palaniappan K."/>
            <person name="Land M."/>
            <person name="Hauser L."/>
            <person name="Chang Y.J."/>
            <person name="Jeffries C.D."/>
            <person name="Chain P."/>
            <person name="Saunders E."/>
            <person name="Detter J.C."/>
            <person name="Brettin T."/>
            <person name="Rohde M."/>
            <person name="Goker M."/>
            <person name="Bristow J."/>
            <person name="Eisen J.A."/>
            <person name="Markowitz V."/>
            <person name="Hugenholtz P."/>
            <person name="Kyrpides N.C."/>
            <person name="Klenk H.P."/>
            <person name="Lucas S."/>
        </authorList>
    </citation>
    <scope>NUCLEOTIDE SEQUENCE [LARGE SCALE GENOMIC DNA]</scope>
    <source>
        <strain evidence="2">ATCC 43595 / DSM 2588 / LMG 13176 / NBRC 15968 / NCIMB 11800 / UQM 2034</strain>
    </source>
</reference>
<dbReference type="Proteomes" id="UP000002215">
    <property type="component" value="Chromosome"/>
</dbReference>
<dbReference type="Pfam" id="PF13573">
    <property type="entry name" value="SprB"/>
    <property type="match status" value="2"/>
</dbReference>
<proteinExistence type="predicted"/>
<dbReference type="AlphaFoldDB" id="A0A979GWU1"/>
<sequence length="540" mass="59646">MILFESPDYFDPMNKPECLCLRGTAVIRHACGLLLCLSFLFTGLNQVHAQDIELGNPSMESPLLAPLPPAPWKRFEQSPDVQPGWVGVNTPPMDGNTYIGMIAGAVWSERLAQELVTPLRANRSYTISFGLAFPERYFSAPMCYGGMVIYGANAPGEKGDVLWQSGIFTHKEWRTYKATFTPEKDYKYFVFGPYRDSTCKQMYSAVLVDNFSPYISEVPRISATARNTCKGQQEGQVSVDVTAGTGPYQYHWEPGGYKDSVVSHLDKGNYRVTVTSASGANASQEVMVGEYEMTADVQSAELRCYGDKGKITIITAGGENPYLFSMNGGATYQKSAVFENLQPGNYDLAVKDVFSCVLKIKQFNIPAIERMEVQSVRTGAASCSNVKDGKLEFTVTGGTRPYTYEVSGVPPGPDSIIVPLESGEYTYRITDQHHCEIRGSTNVSRESRECAVLMPNAFSPNGDGMNDIFRAKIHDAVSDFRMTVYGRWGQLIFECRNPDTGWDGTQKGAGVPAGSYLWVVTYTDSKQQAMQQQGTLMLVR</sequence>
<protein>
    <recommendedName>
        <fullName evidence="3">Gliding motility-associated C-terminal domain-containing protein</fullName>
    </recommendedName>
</protein>
<accession>A0A979GWU1</accession>
<gene>
    <name evidence="1" type="ordered locus">Cpin_4743</name>
</gene>